<evidence type="ECO:0000313" key="11">
    <source>
        <dbReference type="EMBL" id="MCK0085646.1"/>
    </source>
</evidence>
<comment type="similarity">
    <text evidence="8">Belongs to the TRAP transporter small permease family.</text>
</comment>
<dbReference type="PANTHER" id="PTHR35011">
    <property type="entry name" value="2,3-DIKETO-L-GULONATE TRAP TRANSPORTER SMALL PERMEASE PROTEIN YIAM"/>
    <property type="match status" value="1"/>
</dbReference>
<organism evidence="11 12">
    <name type="scientific">Clostridium symbiosum</name>
    <name type="common">Bacteroides symbiosus</name>
    <dbReference type="NCBI Taxonomy" id="1512"/>
    <lineage>
        <taxon>Bacteria</taxon>
        <taxon>Bacillati</taxon>
        <taxon>Bacillota</taxon>
        <taxon>Clostridia</taxon>
        <taxon>Lachnospirales</taxon>
        <taxon>Lachnospiraceae</taxon>
        <taxon>Otoolea</taxon>
    </lineage>
</organism>
<feature type="transmembrane region" description="Helical" evidence="9">
    <location>
        <begin position="85"/>
        <end position="107"/>
    </location>
</feature>
<dbReference type="InterPro" id="IPR007387">
    <property type="entry name" value="TRAP_DctQ"/>
</dbReference>
<keyword evidence="6 9" id="KW-1133">Transmembrane helix</keyword>
<dbReference type="InterPro" id="IPR055348">
    <property type="entry name" value="DctQ"/>
</dbReference>
<keyword evidence="7 9" id="KW-0472">Membrane</keyword>
<dbReference type="GO" id="GO:0015740">
    <property type="term" value="P:C4-dicarboxylate transport"/>
    <property type="evidence" value="ECO:0007669"/>
    <property type="project" value="TreeGrafter"/>
</dbReference>
<evidence type="ECO:0000256" key="8">
    <source>
        <dbReference type="ARBA" id="ARBA00038436"/>
    </source>
</evidence>
<dbReference type="Proteomes" id="UP001203136">
    <property type="component" value="Unassembled WGS sequence"/>
</dbReference>
<evidence type="ECO:0000256" key="1">
    <source>
        <dbReference type="ARBA" id="ARBA00004429"/>
    </source>
</evidence>
<feature type="transmembrane region" description="Helical" evidence="9">
    <location>
        <begin position="127"/>
        <end position="147"/>
    </location>
</feature>
<evidence type="ECO:0000256" key="4">
    <source>
        <dbReference type="ARBA" id="ARBA00022519"/>
    </source>
</evidence>
<sequence length="170" mass="19416">MKKLINFYNQLEAHLLVCSLIFTVILVFFQVILRYVFSSSLSWSEELARYIFIWQIWLGTSVAQRDNSHVRIEALGGSEESRRKTMLRIAADVIWLAFCLLLVKYGFELVASIYTRGLISAAMRMPMYLVYLSLPVSQLAVSLRIIGELWRTVKEYRNGAAEPVEGGGEA</sequence>
<keyword evidence="5 9" id="KW-0812">Transmembrane</keyword>
<accession>A0AAW5F046</accession>
<feature type="domain" description="Tripartite ATP-independent periplasmic transporters DctQ component" evidence="10">
    <location>
        <begin position="24"/>
        <end position="154"/>
    </location>
</feature>
<keyword evidence="2" id="KW-0813">Transport</keyword>
<protein>
    <submittedName>
        <fullName evidence="11">TRAP transporter small permease</fullName>
    </submittedName>
</protein>
<dbReference type="RefSeq" id="WP_003499731.1">
    <property type="nucleotide sequence ID" value="NZ_BAABZD010000004.1"/>
</dbReference>
<proteinExistence type="inferred from homology"/>
<evidence type="ECO:0000256" key="5">
    <source>
        <dbReference type="ARBA" id="ARBA00022692"/>
    </source>
</evidence>
<evidence type="ECO:0000256" key="9">
    <source>
        <dbReference type="SAM" id="Phobius"/>
    </source>
</evidence>
<evidence type="ECO:0000259" key="10">
    <source>
        <dbReference type="Pfam" id="PF04290"/>
    </source>
</evidence>
<dbReference type="AlphaFoldDB" id="A0AAW5F046"/>
<gene>
    <name evidence="11" type="ORF">K5I21_07130</name>
</gene>
<evidence type="ECO:0000256" key="7">
    <source>
        <dbReference type="ARBA" id="ARBA00023136"/>
    </source>
</evidence>
<feature type="transmembrane region" description="Helical" evidence="9">
    <location>
        <begin position="12"/>
        <end position="35"/>
    </location>
</feature>
<dbReference type="Pfam" id="PF04290">
    <property type="entry name" value="DctQ"/>
    <property type="match status" value="1"/>
</dbReference>
<evidence type="ECO:0000313" key="12">
    <source>
        <dbReference type="Proteomes" id="UP001203136"/>
    </source>
</evidence>
<dbReference type="GeneID" id="57971473"/>
<reference evidence="11" key="1">
    <citation type="journal article" date="2022" name="Cell Host Microbe">
        <title>Colonization of the live biotherapeutic product VE303 and modulation of the microbiota and metabolites in healthy volunteers.</title>
        <authorList>
            <person name="Dsouza M."/>
            <person name="Menon R."/>
            <person name="Crossette E."/>
            <person name="Bhattarai S.K."/>
            <person name="Schneider J."/>
            <person name="Kim Y.G."/>
            <person name="Reddy S."/>
            <person name="Caballero S."/>
            <person name="Felix C."/>
            <person name="Cornacchione L."/>
            <person name="Hendrickson J."/>
            <person name="Watson A.R."/>
            <person name="Minot S.S."/>
            <person name="Greenfield N."/>
            <person name="Schopf L."/>
            <person name="Szabady R."/>
            <person name="Patarroyo J."/>
            <person name="Smith W."/>
            <person name="Harrison P."/>
            <person name="Kuijper E.J."/>
            <person name="Kelly C.P."/>
            <person name="Olle B."/>
            <person name="Bobilev D."/>
            <person name="Silber J.L."/>
            <person name="Bucci V."/>
            <person name="Roberts B."/>
            <person name="Faith J."/>
            <person name="Norman J.M."/>
        </authorList>
    </citation>
    <scope>NUCLEOTIDE SEQUENCE</scope>
    <source>
        <strain evidence="11">VE303-04</strain>
    </source>
</reference>
<comment type="subcellular location">
    <subcellularLocation>
        <location evidence="1">Cell inner membrane</location>
        <topology evidence="1">Multi-pass membrane protein</topology>
    </subcellularLocation>
</comment>
<evidence type="ECO:0000256" key="3">
    <source>
        <dbReference type="ARBA" id="ARBA00022475"/>
    </source>
</evidence>
<name>A0AAW5F046_CLOSY</name>
<dbReference type="GO" id="GO:0005886">
    <property type="term" value="C:plasma membrane"/>
    <property type="evidence" value="ECO:0007669"/>
    <property type="project" value="UniProtKB-SubCell"/>
</dbReference>
<keyword evidence="3" id="KW-1003">Cell membrane</keyword>
<dbReference type="GO" id="GO:0022857">
    <property type="term" value="F:transmembrane transporter activity"/>
    <property type="evidence" value="ECO:0007669"/>
    <property type="project" value="TreeGrafter"/>
</dbReference>
<keyword evidence="4" id="KW-0997">Cell inner membrane</keyword>
<evidence type="ECO:0000256" key="6">
    <source>
        <dbReference type="ARBA" id="ARBA00022989"/>
    </source>
</evidence>
<evidence type="ECO:0000256" key="2">
    <source>
        <dbReference type="ARBA" id="ARBA00022448"/>
    </source>
</evidence>
<dbReference type="EMBL" id="JAINVB010000001">
    <property type="protein sequence ID" value="MCK0085646.1"/>
    <property type="molecule type" value="Genomic_DNA"/>
</dbReference>
<comment type="caution">
    <text evidence="11">The sequence shown here is derived from an EMBL/GenBank/DDBJ whole genome shotgun (WGS) entry which is preliminary data.</text>
</comment>
<dbReference type="PANTHER" id="PTHR35011:SF2">
    <property type="entry name" value="2,3-DIKETO-L-GULONATE TRAP TRANSPORTER SMALL PERMEASE PROTEIN YIAM"/>
    <property type="match status" value="1"/>
</dbReference>